<reference evidence="1" key="3">
    <citation type="submission" date="2020-02" db="EMBL/GenBank/DDBJ databases">
        <authorList>
            <person name="Matsumoto Y."/>
            <person name="Motooka D."/>
            <person name="Nakamura S."/>
        </authorList>
    </citation>
    <scope>NUCLEOTIDE SEQUENCE</scope>
    <source>
        <strain evidence="1">JCM 16367</strain>
    </source>
</reference>
<dbReference type="AlphaFoldDB" id="A0A7I7PHT7"/>
<reference evidence="2 3" key="1">
    <citation type="submission" date="2017-02" db="EMBL/GenBank/DDBJ databases">
        <title>The new phylogeny of genus Mycobacterium.</title>
        <authorList>
            <person name="Tortoli E."/>
            <person name="Trovato A."/>
            <person name="Cirillo D.M."/>
        </authorList>
    </citation>
    <scope>NUCLEOTIDE SEQUENCE [LARGE SCALE GENOMIC DNA]</scope>
    <source>
        <strain evidence="2 3">DSM 45145</strain>
    </source>
</reference>
<dbReference type="KEGG" id="mnv:MNVI_34920"/>
<accession>A0A7I7PHT7</accession>
<name>A0A7I7PHT7_9MYCO</name>
<dbReference type="RefSeq" id="WP_083086640.1">
    <property type="nucleotide sequence ID" value="NZ_AP022583.1"/>
</dbReference>
<evidence type="ECO:0000313" key="3">
    <source>
        <dbReference type="Proteomes" id="UP000192374"/>
    </source>
</evidence>
<protein>
    <submittedName>
        <fullName evidence="1">Uncharacterized protein</fullName>
    </submittedName>
</protein>
<evidence type="ECO:0000313" key="1">
    <source>
        <dbReference type="EMBL" id="BBY08174.1"/>
    </source>
</evidence>
<dbReference type="Proteomes" id="UP000192374">
    <property type="component" value="Unassembled WGS sequence"/>
</dbReference>
<evidence type="ECO:0000313" key="2">
    <source>
        <dbReference type="EMBL" id="ORB16823.1"/>
    </source>
</evidence>
<dbReference type="EMBL" id="AP022583">
    <property type="protein sequence ID" value="BBY08174.1"/>
    <property type="molecule type" value="Genomic_DNA"/>
</dbReference>
<evidence type="ECO:0000313" key="4">
    <source>
        <dbReference type="Proteomes" id="UP000466894"/>
    </source>
</evidence>
<sequence length="88" mass="8397">MSGLQTGQVSVGTTATLVCSVGSVPDSDGVLINSSAAAFIGGPGVTATTGFPVAANTPIMFPTTGAEPVAVYGVVSSGTATVSYAFPG</sequence>
<dbReference type="Proteomes" id="UP000466894">
    <property type="component" value="Chromosome"/>
</dbReference>
<dbReference type="EMBL" id="MVIC01000006">
    <property type="protein sequence ID" value="ORB16823.1"/>
    <property type="molecule type" value="Genomic_DNA"/>
</dbReference>
<keyword evidence="3" id="KW-1185">Reference proteome</keyword>
<gene>
    <name evidence="2" type="ORF">BST37_05910</name>
    <name evidence="1" type="ORF">MNVI_34920</name>
</gene>
<organism evidence="1 4">
    <name type="scientific">Mycobacterium noviomagense</name>
    <dbReference type="NCBI Taxonomy" id="459858"/>
    <lineage>
        <taxon>Bacteria</taxon>
        <taxon>Bacillati</taxon>
        <taxon>Actinomycetota</taxon>
        <taxon>Actinomycetes</taxon>
        <taxon>Mycobacteriales</taxon>
        <taxon>Mycobacteriaceae</taxon>
        <taxon>Mycobacterium</taxon>
    </lineage>
</organism>
<reference evidence="1 4" key="2">
    <citation type="journal article" date="2019" name="Emerg. Microbes Infect.">
        <title>Comprehensive subspecies identification of 175 nontuberculous mycobacteria species based on 7547 genomic profiles.</title>
        <authorList>
            <person name="Matsumoto Y."/>
            <person name="Kinjo T."/>
            <person name="Motooka D."/>
            <person name="Nabeya D."/>
            <person name="Jung N."/>
            <person name="Uechi K."/>
            <person name="Horii T."/>
            <person name="Iida T."/>
            <person name="Fujita J."/>
            <person name="Nakamura S."/>
        </authorList>
    </citation>
    <scope>NUCLEOTIDE SEQUENCE [LARGE SCALE GENOMIC DNA]</scope>
    <source>
        <strain evidence="1 4">JCM 16367</strain>
    </source>
</reference>
<proteinExistence type="predicted"/>
<dbReference type="OrthoDB" id="9901510at2"/>